<dbReference type="EC" id="4.2.2.-" evidence="3"/>
<keyword evidence="7" id="KW-0449">Lipoprotein</keyword>
<keyword evidence="1 3" id="KW-0456">Lyase</keyword>
<gene>
    <name evidence="3" type="primary">rlpA</name>
    <name evidence="7" type="ORF">SAMN05444272_2755</name>
</gene>
<dbReference type="Pfam" id="PF03330">
    <property type="entry name" value="DPBB_1"/>
    <property type="match status" value="1"/>
</dbReference>
<dbReference type="InterPro" id="IPR012997">
    <property type="entry name" value="RplA"/>
</dbReference>
<evidence type="ECO:0000256" key="1">
    <source>
        <dbReference type="ARBA" id="ARBA00023239"/>
    </source>
</evidence>
<dbReference type="STRING" id="735517.SAMN05444272_2755"/>
<comment type="similarity">
    <text evidence="3 4">Belongs to the RlpA family.</text>
</comment>
<dbReference type="InterPro" id="IPR009009">
    <property type="entry name" value="RlpA-like_DPBB"/>
</dbReference>
<evidence type="ECO:0000259" key="6">
    <source>
        <dbReference type="Pfam" id="PF03330"/>
    </source>
</evidence>
<organism evidence="7 8">
    <name type="scientific">Roseibium suaedae</name>
    <dbReference type="NCBI Taxonomy" id="735517"/>
    <lineage>
        <taxon>Bacteria</taxon>
        <taxon>Pseudomonadati</taxon>
        <taxon>Pseudomonadota</taxon>
        <taxon>Alphaproteobacteria</taxon>
        <taxon>Hyphomicrobiales</taxon>
        <taxon>Stappiaceae</taxon>
        <taxon>Roseibium</taxon>
    </lineage>
</organism>
<dbReference type="Proteomes" id="UP000186002">
    <property type="component" value="Unassembled WGS sequence"/>
</dbReference>
<evidence type="ECO:0000256" key="5">
    <source>
        <dbReference type="SAM" id="MobiDB-lite"/>
    </source>
</evidence>
<feature type="region of interest" description="Disordered" evidence="5">
    <location>
        <begin position="1"/>
        <end position="40"/>
    </location>
</feature>
<evidence type="ECO:0000256" key="3">
    <source>
        <dbReference type="HAMAP-Rule" id="MF_02071"/>
    </source>
</evidence>
<dbReference type="CDD" id="cd22268">
    <property type="entry name" value="DPBB_RlpA-like"/>
    <property type="match status" value="1"/>
</dbReference>
<feature type="domain" description="RlpA-like protein double-psi beta-barrel" evidence="6">
    <location>
        <begin position="129"/>
        <end position="218"/>
    </location>
</feature>
<dbReference type="PANTHER" id="PTHR34183">
    <property type="entry name" value="ENDOLYTIC PEPTIDOGLYCAN TRANSGLYCOSYLASE RLPA"/>
    <property type="match status" value="1"/>
</dbReference>
<keyword evidence="2 3" id="KW-0961">Cell wall biogenesis/degradation</keyword>
<name>A0A1M7K8V5_9HYPH</name>
<dbReference type="GO" id="GO:0000270">
    <property type="term" value="P:peptidoglycan metabolic process"/>
    <property type="evidence" value="ECO:0007669"/>
    <property type="project" value="UniProtKB-UniRule"/>
</dbReference>
<evidence type="ECO:0000256" key="4">
    <source>
        <dbReference type="RuleBase" id="RU003495"/>
    </source>
</evidence>
<dbReference type="AlphaFoldDB" id="A0A1M7K8V5"/>
<dbReference type="GO" id="GO:0009279">
    <property type="term" value="C:cell outer membrane"/>
    <property type="evidence" value="ECO:0007669"/>
    <property type="project" value="TreeGrafter"/>
</dbReference>
<dbReference type="Gene3D" id="2.40.40.10">
    <property type="entry name" value="RlpA-like domain"/>
    <property type="match status" value="1"/>
</dbReference>
<evidence type="ECO:0000313" key="8">
    <source>
        <dbReference type="Proteomes" id="UP000186002"/>
    </source>
</evidence>
<keyword evidence="8" id="KW-1185">Reference proteome</keyword>
<protein>
    <recommendedName>
        <fullName evidence="3">Endolytic peptidoglycan transglycosylase RlpA</fullName>
        <ecNumber evidence="3">4.2.2.-</ecNumber>
    </recommendedName>
</protein>
<feature type="compositionally biased region" description="Polar residues" evidence="5">
    <location>
        <begin position="19"/>
        <end position="32"/>
    </location>
</feature>
<dbReference type="SUPFAM" id="SSF50685">
    <property type="entry name" value="Barwin-like endoglucanases"/>
    <property type="match status" value="1"/>
</dbReference>
<dbReference type="HAMAP" id="MF_02071">
    <property type="entry name" value="RlpA"/>
    <property type="match status" value="1"/>
</dbReference>
<proteinExistence type="inferred from homology"/>
<dbReference type="InterPro" id="IPR036908">
    <property type="entry name" value="RlpA-like_sf"/>
</dbReference>
<evidence type="ECO:0000313" key="7">
    <source>
        <dbReference type="EMBL" id="SHM61645.1"/>
    </source>
</evidence>
<dbReference type="InterPro" id="IPR034718">
    <property type="entry name" value="RlpA"/>
</dbReference>
<dbReference type="PANTHER" id="PTHR34183:SF1">
    <property type="entry name" value="ENDOLYTIC PEPTIDOGLYCAN TRANSGLYCOSYLASE RLPA"/>
    <property type="match status" value="1"/>
</dbReference>
<evidence type="ECO:0000256" key="2">
    <source>
        <dbReference type="ARBA" id="ARBA00023316"/>
    </source>
</evidence>
<dbReference type="GO" id="GO:0008932">
    <property type="term" value="F:lytic endotransglycosylase activity"/>
    <property type="evidence" value="ECO:0007669"/>
    <property type="project" value="UniProtKB-UniRule"/>
</dbReference>
<dbReference type="EMBL" id="FRBW01000003">
    <property type="protein sequence ID" value="SHM61645.1"/>
    <property type="molecule type" value="Genomic_DNA"/>
</dbReference>
<dbReference type="NCBIfam" id="TIGR00413">
    <property type="entry name" value="rlpA"/>
    <property type="match status" value="1"/>
</dbReference>
<comment type="function">
    <text evidence="3">Lytic transglycosylase with a strong preference for naked glycan strands that lack stem peptides.</text>
</comment>
<sequence length="418" mass="43189">MQDRNDPFELQAKAPEMQQAGNVVSSSPSQIKTAGPVAEKTRSSANSSVWSMLRTVSCVIVAGGIVAACGTTEQTTSKFSPKKYGVKGSPRVVADGQPVPKGGGRSIVGKKYKVAGKWYYPTEDPDYKAVGLASWYGPTFHGRQTANGEVFDKRAITAAHTTMPLPSYARVTNMSNGRSMIVRVNDRGPFHGNRVIDLSERAANLLGTKAAGVAKVKVEYVGPARMDGRDEQYLLASLSGPGSVAPGATMPGTMLAQATPPAPVAPEVPVLSYGSTAPAPAPRPYFDALVQVASATPAPAYSAGASYDVAYDPAIAFEATATNVQVASANTFSAPVISTGSPVVETTPAAYVEPTAPASGSLGVLRMPANGQMSSLMTGSAVSSYRADSRISAAHEAAATFSSGSIPLAQLVKLQQGS</sequence>
<reference evidence="7 8" key="1">
    <citation type="submission" date="2016-11" db="EMBL/GenBank/DDBJ databases">
        <authorList>
            <person name="Jaros S."/>
            <person name="Januszkiewicz K."/>
            <person name="Wedrychowicz H."/>
        </authorList>
    </citation>
    <scope>NUCLEOTIDE SEQUENCE [LARGE SCALE GENOMIC DNA]</scope>
    <source>
        <strain evidence="7 8">DSM 22153</strain>
    </source>
</reference>
<dbReference type="GO" id="GO:0071555">
    <property type="term" value="P:cell wall organization"/>
    <property type="evidence" value="ECO:0007669"/>
    <property type="project" value="UniProtKB-KW"/>
</dbReference>
<accession>A0A1M7K8V5</accession>